<name>A0A6J1TCD3_FRAOC</name>
<evidence type="ECO:0000256" key="9">
    <source>
        <dbReference type="ARBA" id="ARBA00034873"/>
    </source>
</evidence>
<dbReference type="InterPro" id="IPR016574">
    <property type="entry name" value="Nicalin"/>
</dbReference>
<feature type="domain" description="Peptidase M28" evidence="11">
    <location>
        <begin position="202"/>
        <end position="418"/>
    </location>
</feature>
<dbReference type="InterPro" id="IPR007484">
    <property type="entry name" value="Peptidase_M28"/>
</dbReference>
<dbReference type="CDD" id="cd03882">
    <property type="entry name" value="M28_nicalin_like"/>
    <property type="match status" value="1"/>
</dbReference>
<sequence length="558" mass="61490">MLFGNADEILDAFKMVVPYYLLIALPLMIIISPVNPVAGAQEFPAFRMQQYDLHGVPHGCRSSIVSLDGRGLSSWSSSRHCVLARIEDLTVDLYRDIRTRAGALLVILPKQEEMAKLSDTAKQHILSLESAMMQQETQIPVYFSHWTPEVQSILEDIDEISPASNQKGTAAEAMINQISANGYQIVVGAGHPSVRSEISIANIHGKLVGNGHEDKLPTVVVTAHYDSFAVIPGESYGANSNAAGVAMLLELARLMSSLYSDTRTHPRYNLVFLLTGGGKMNYQGSKKWLEDQVDGENALPQDSTYVLCLDSIAGSGPIYYHVSKPPKEGSVGDRLVKSLNTAAEQEEPTTAVVLNHKKINLAEETLAWEHERFSMKRLPAATLSTVKSHKDFARSSILDTKDQLDISSLARNTRVVAEALGKHIFALNSGKIFSDQLGVDENSLQMWIDYLASMTRATHVVSHKNHQVVGALKDALTKYLKGVKVTYMVPDRRDPEVAFYDPVRTIVNVYSVKPAIFDLILTFAIVAYLLIIYLVLQNFSSIYSLSASIVGVRKNKSD</sequence>
<evidence type="ECO:0000256" key="5">
    <source>
        <dbReference type="ARBA" id="ARBA00022824"/>
    </source>
</evidence>
<gene>
    <name evidence="13" type="primary">LOC113213554</name>
</gene>
<feature type="transmembrane region" description="Helical" evidence="10">
    <location>
        <begin position="515"/>
        <end position="536"/>
    </location>
</feature>
<evidence type="ECO:0000313" key="13">
    <source>
        <dbReference type="RefSeq" id="XP_026288456.1"/>
    </source>
</evidence>
<protein>
    <recommendedName>
        <fullName evidence="9">BOS complex subunit NCLN</fullName>
    </recommendedName>
</protein>
<evidence type="ECO:0000256" key="3">
    <source>
        <dbReference type="ARBA" id="ARBA00022692"/>
    </source>
</evidence>
<evidence type="ECO:0000313" key="12">
    <source>
        <dbReference type="Proteomes" id="UP000504606"/>
    </source>
</evidence>
<evidence type="ECO:0000256" key="10">
    <source>
        <dbReference type="SAM" id="Phobius"/>
    </source>
</evidence>
<proteinExistence type="inferred from homology"/>
<dbReference type="Proteomes" id="UP000504606">
    <property type="component" value="Unplaced"/>
</dbReference>
<keyword evidence="5" id="KW-0256">Endoplasmic reticulum</keyword>
<keyword evidence="4" id="KW-0732">Signal</keyword>
<dbReference type="RefSeq" id="XP_026288456.1">
    <property type="nucleotide sequence ID" value="XM_026432671.2"/>
</dbReference>
<keyword evidence="12" id="KW-1185">Reference proteome</keyword>
<dbReference type="SUPFAM" id="SSF53187">
    <property type="entry name" value="Zn-dependent exopeptidases"/>
    <property type="match status" value="1"/>
</dbReference>
<evidence type="ECO:0000256" key="7">
    <source>
        <dbReference type="ARBA" id="ARBA00023136"/>
    </source>
</evidence>
<evidence type="ECO:0000256" key="8">
    <source>
        <dbReference type="ARBA" id="ARBA00023180"/>
    </source>
</evidence>
<keyword evidence="6 10" id="KW-1133">Transmembrane helix</keyword>
<evidence type="ECO:0000259" key="11">
    <source>
        <dbReference type="Pfam" id="PF04389"/>
    </source>
</evidence>
<keyword evidence="3 10" id="KW-0812">Transmembrane</keyword>
<evidence type="ECO:0000256" key="2">
    <source>
        <dbReference type="ARBA" id="ARBA00007717"/>
    </source>
</evidence>
<dbReference type="GO" id="GO:0005789">
    <property type="term" value="C:endoplasmic reticulum membrane"/>
    <property type="evidence" value="ECO:0007669"/>
    <property type="project" value="UniProtKB-SubCell"/>
</dbReference>
<comment type="subcellular location">
    <subcellularLocation>
        <location evidence="1">Endoplasmic reticulum membrane</location>
        <topology evidence="1">Single-pass membrane protein</topology>
    </subcellularLocation>
</comment>
<dbReference type="KEGG" id="foc:113213554"/>
<dbReference type="Gene3D" id="3.40.630.10">
    <property type="entry name" value="Zn peptidases"/>
    <property type="match status" value="1"/>
</dbReference>
<dbReference type="PANTHER" id="PTHR31826">
    <property type="entry name" value="NICALIN"/>
    <property type="match status" value="1"/>
</dbReference>
<accession>A0A6J1TCD3</accession>
<keyword evidence="8" id="KW-0325">Glycoprotein</keyword>
<evidence type="ECO:0000256" key="4">
    <source>
        <dbReference type="ARBA" id="ARBA00022729"/>
    </source>
</evidence>
<dbReference type="GeneID" id="113213554"/>
<dbReference type="OrthoDB" id="5913609at2759"/>
<organism evidence="12 13">
    <name type="scientific">Frankliniella occidentalis</name>
    <name type="common">Western flower thrips</name>
    <name type="synonym">Euthrips occidentalis</name>
    <dbReference type="NCBI Taxonomy" id="133901"/>
    <lineage>
        <taxon>Eukaryota</taxon>
        <taxon>Metazoa</taxon>
        <taxon>Ecdysozoa</taxon>
        <taxon>Arthropoda</taxon>
        <taxon>Hexapoda</taxon>
        <taxon>Insecta</taxon>
        <taxon>Pterygota</taxon>
        <taxon>Neoptera</taxon>
        <taxon>Paraneoptera</taxon>
        <taxon>Thysanoptera</taxon>
        <taxon>Terebrantia</taxon>
        <taxon>Thripoidea</taxon>
        <taxon>Thripidae</taxon>
        <taxon>Frankliniella</taxon>
    </lineage>
</organism>
<dbReference type="GO" id="GO:0009966">
    <property type="term" value="P:regulation of signal transduction"/>
    <property type="evidence" value="ECO:0007669"/>
    <property type="project" value="InterPro"/>
</dbReference>
<comment type="similarity">
    <text evidence="2">Belongs to the nicastrin family.</text>
</comment>
<evidence type="ECO:0000256" key="6">
    <source>
        <dbReference type="ARBA" id="ARBA00022989"/>
    </source>
</evidence>
<feature type="transmembrane region" description="Helical" evidence="10">
    <location>
        <begin position="12"/>
        <end position="31"/>
    </location>
</feature>
<dbReference type="Pfam" id="PF04389">
    <property type="entry name" value="Peptidase_M28"/>
    <property type="match status" value="1"/>
</dbReference>
<reference evidence="13" key="1">
    <citation type="submission" date="2025-08" db="UniProtKB">
        <authorList>
            <consortium name="RefSeq"/>
        </authorList>
    </citation>
    <scope>IDENTIFICATION</scope>
    <source>
        <tissue evidence="13">Whole organism</tissue>
    </source>
</reference>
<keyword evidence="7 10" id="KW-0472">Membrane</keyword>
<evidence type="ECO:0000256" key="1">
    <source>
        <dbReference type="ARBA" id="ARBA00004389"/>
    </source>
</evidence>
<dbReference type="AlphaFoldDB" id="A0A6J1TCD3"/>